<dbReference type="CDD" id="cd03801">
    <property type="entry name" value="GT4_PimA-like"/>
    <property type="match status" value="1"/>
</dbReference>
<feature type="domain" description="Glycosyl transferase family 1" evidence="1">
    <location>
        <begin position="190"/>
        <end position="330"/>
    </location>
</feature>
<comment type="caution">
    <text evidence="2">The sequence shown here is derived from an EMBL/GenBank/DDBJ whole genome shotgun (WGS) entry which is preliminary data.</text>
</comment>
<protein>
    <submittedName>
        <fullName evidence="2">Glycosyltransferase involved in cell wall bisynthesis</fullName>
    </submittedName>
</protein>
<dbReference type="PANTHER" id="PTHR12526:SF630">
    <property type="entry name" value="GLYCOSYLTRANSFERASE"/>
    <property type="match status" value="1"/>
</dbReference>
<name>A0A1I4FFJ1_STREI</name>
<evidence type="ECO:0000313" key="3">
    <source>
        <dbReference type="Proteomes" id="UP000182793"/>
    </source>
</evidence>
<dbReference type="RefSeq" id="WP_074799109.1">
    <property type="nucleotide sequence ID" value="NZ_FOTG01000003.1"/>
</dbReference>
<dbReference type="Proteomes" id="UP000182793">
    <property type="component" value="Unassembled WGS sequence"/>
</dbReference>
<dbReference type="EMBL" id="FOTG01000003">
    <property type="protein sequence ID" value="SFL15211.1"/>
    <property type="molecule type" value="Genomic_DNA"/>
</dbReference>
<evidence type="ECO:0000259" key="1">
    <source>
        <dbReference type="Pfam" id="PF00534"/>
    </source>
</evidence>
<proteinExistence type="predicted"/>
<dbReference type="SUPFAM" id="SSF53756">
    <property type="entry name" value="UDP-Glycosyltransferase/glycogen phosphorylase"/>
    <property type="match status" value="1"/>
</dbReference>
<dbReference type="InterPro" id="IPR001296">
    <property type="entry name" value="Glyco_trans_1"/>
</dbReference>
<gene>
    <name evidence="2" type="ORF">SAMN02910290_00636</name>
</gene>
<dbReference type="Pfam" id="PF00534">
    <property type="entry name" value="Glycos_transf_1"/>
    <property type="match status" value="1"/>
</dbReference>
<keyword evidence="3" id="KW-1185">Reference proteome</keyword>
<reference evidence="2 3" key="1">
    <citation type="submission" date="2016-10" db="EMBL/GenBank/DDBJ databases">
        <authorList>
            <person name="Varghese N."/>
            <person name="Submissions S."/>
        </authorList>
    </citation>
    <scope>NUCLEOTIDE SEQUENCE [LARGE SCALE GENOMIC DNA]</scope>
    <source>
        <strain evidence="2 3">JB1</strain>
    </source>
</reference>
<dbReference type="Gene3D" id="3.40.50.11090">
    <property type="match status" value="1"/>
</dbReference>
<accession>A0A1I4FFJ1</accession>
<evidence type="ECO:0000313" key="2">
    <source>
        <dbReference type="EMBL" id="SFL15211.1"/>
    </source>
</evidence>
<dbReference type="PANTHER" id="PTHR12526">
    <property type="entry name" value="GLYCOSYLTRANSFERASE"/>
    <property type="match status" value="1"/>
</dbReference>
<organism evidence="2 3">
    <name type="scientific">Streptococcus equinus JB1</name>
    <dbReference type="NCBI Taxonomy" id="1294274"/>
    <lineage>
        <taxon>Bacteria</taxon>
        <taxon>Bacillati</taxon>
        <taxon>Bacillota</taxon>
        <taxon>Bacilli</taxon>
        <taxon>Lactobacillales</taxon>
        <taxon>Streptococcaceae</taxon>
        <taxon>Streptococcus</taxon>
    </lineage>
</organism>
<sequence>MKVTFCLPEISQVPMGGYKIIFEYANRLQERGHKVTIVFLTHNVWSRLTNNKKIKSIVGKIRGRNEPSWFHLNSEIQKIMTPYLDGREFPDADFIFATAVTTAKIVKELPSRCGKKCYFIQDFETFILPEDEVVESYKYGFLNFTVSNWLSNIVGAYTSDKTICLPNPIDTENFKVITPINERNPYTLGMLYHEGEHKGIPYALEAIDIVKKKYKDVVVNIFGVPNRPESLPDYFRYVQKANQNDLLSLYNATSIFICATIDEGFGLTGAESMACGCALVSTAYNGVFEYAVNAENALLSPVRDSKALAENIIKLIENDPYRQSLAKKASETISERSWDKTIQKLETVLASELDMGRG</sequence>
<dbReference type="Gene3D" id="3.40.50.2000">
    <property type="entry name" value="Glycogen Phosphorylase B"/>
    <property type="match status" value="1"/>
</dbReference>